<evidence type="ECO:0000313" key="3">
    <source>
        <dbReference type="Proteomes" id="UP000189670"/>
    </source>
</evidence>
<dbReference type="Proteomes" id="UP000189670">
    <property type="component" value="Unassembled WGS sequence"/>
</dbReference>
<protein>
    <recommendedName>
        <fullName evidence="4">TPR repeat-containing protein</fullName>
    </recommendedName>
</protein>
<feature type="chain" id="PRO_5010737596" description="TPR repeat-containing protein" evidence="1">
    <location>
        <begin position="22"/>
        <end position="571"/>
    </location>
</feature>
<reference evidence="3" key="1">
    <citation type="submission" date="2012-11" db="EMBL/GenBank/DDBJ databases">
        <authorList>
            <person name="Lucero-Rivera Y.E."/>
            <person name="Tovar-Ramirez D."/>
        </authorList>
    </citation>
    <scope>NUCLEOTIDE SEQUENCE [LARGE SCALE GENOMIC DNA]</scope>
    <source>
        <strain evidence="3">Araruama</strain>
    </source>
</reference>
<dbReference type="Gene3D" id="1.25.40.10">
    <property type="entry name" value="Tetratricopeptide repeat domain"/>
    <property type="match status" value="1"/>
</dbReference>
<evidence type="ECO:0008006" key="4">
    <source>
        <dbReference type="Google" id="ProtNLM"/>
    </source>
</evidence>
<feature type="signal peptide" evidence="1">
    <location>
        <begin position="1"/>
        <end position="21"/>
    </location>
</feature>
<accession>A0A1V1PD71</accession>
<gene>
    <name evidence="2" type="ORF">OMM_01374</name>
</gene>
<organism evidence="2 3">
    <name type="scientific">Candidatus Magnetoglobus multicellularis str. Araruama</name>
    <dbReference type="NCBI Taxonomy" id="890399"/>
    <lineage>
        <taxon>Bacteria</taxon>
        <taxon>Pseudomonadati</taxon>
        <taxon>Thermodesulfobacteriota</taxon>
        <taxon>Desulfobacteria</taxon>
        <taxon>Desulfobacterales</taxon>
        <taxon>Desulfobacteraceae</taxon>
        <taxon>Candidatus Magnetoglobus</taxon>
    </lineage>
</organism>
<dbReference type="SUPFAM" id="SSF48452">
    <property type="entry name" value="TPR-like"/>
    <property type="match status" value="1"/>
</dbReference>
<evidence type="ECO:0000313" key="2">
    <source>
        <dbReference type="EMBL" id="ETR72869.1"/>
    </source>
</evidence>
<dbReference type="EMBL" id="ATBP01000104">
    <property type="protein sequence ID" value="ETR72869.1"/>
    <property type="molecule type" value="Genomic_DNA"/>
</dbReference>
<name>A0A1V1PD71_9BACT</name>
<sequence>MKPIYFILFLTIILSTQMANADCQSHAYCDTFDSCYNYALRYLKDAEKYQQELNMNQNQQDKNDPNTSIDNFQKVLLSTAQNFFCAAQKHNQSDQSAQSPIIFQRETQIAYFQIRHAFFQINNPITQNNIKQIFESRESQFEKYSETYDAYYYAGRAYYELKDYTKARETLTKYIGFKGAFLLNKDKHDIKKLLSAYYYVGFALNNETNRNAKQIFTKLTEDLNPGEIIEQVGSIDNVKVKENVQKWIDDMNKKFTDFIPPVEEHARTFLKNMNFRLKLSANYQDNINLLPDKLPDSTTEMTDIYSIDSDTVFGILSSARYHLVDIEKHQFGIDGMYYENFHDEEKEFDFRAFSARTFYDITIAPPLSASIHYAYLRYCINSKKFQRAHDIGARLRWKFQLIKPSFEASVQYKHSFLDNYQNSKLDGNYSVLSGGLRNISDISSFFVFRNARFFTECQIDNRSTNEESDKTYSGYLLALGMRYAYLIQHADIYCNISYRKRTYDQDDQFFAVYREEKKKIIKAGIDWHHWDNAVTLSLSFKRTRNDASFELFDYTNNEWLFSVELKPFLLL</sequence>
<comment type="caution">
    <text evidence="2">The sequence shown here is derived from an EMBL/GenBank/DDBJ whole genome shotgun (WGS) entry which is preliminary data.</text>
</comment>
<dbReference type="AlphaFoldDB" id="A0A1V1PD71"/>
<dbReference type="InterPro" id="IPR011990">
    <property type="entry name" value="TPR-like_helical_dom_sf"/>
</dbReference>
<evidence type="ECO:0000256" key="1">
    <source>
        <dbReference type="SAM" id="SignalP"/>
    </source>
</evidence>
<proteinExistence type="predicted"/>
<keyword evidence="1" id="KW-0732">Signal</keyword>